<gene>
    <name evidence="1" type="ORF">DWW65_13015</name>
</gene>
<organism evidence="1 2">
    <name type="scientific">Coprococcus comes</name>
    <dbReference type="NCBI Taxonomy" id="410072"/>
    <lineage>
        <taxon>Bacteria</taxon>
        <taxon>Bacillati</taxon>
        <taxon>Bacillota</taxon>
        <taxon>Clostridia</taxon>
        <taxon>Lachnospirales</taxon>
        <taxon>Lachnospiraceae</taxon>
        <taxon>Coprococcus</taxon>
    </lineage>
</organism>
<protein>
    <submittedName>
        <fullName evidence="1">Uncharacterized protein</fullName>
    </submittedName>
</protein>
<dbReference type="OrthoDB" id="2086228at2"/>
<dbReference type="AlphaFoldDB" id="A0A174R621"/>
<dbReference type="RefSeq" id="WP_008371021.1">
    <property type="nucleotide sequence ID" value="NZ_CAXSNH010000021.1"/>
</dbReference>
<sequence>MDENKMPENDGWKKNARLAIYAMAGFYLLTLAYQMFRAISTSHGNEQLVMIVATILFLIVGVGLIGFGTINVYKNMKKNQSTDKDRNEE</sequence>
<evidence type="ECO:0000313" key="2">
    <source>
        <dbReference type="Proteomes" id="UP000285693"/>
    </source>
</evidence>
<evidence type="ECO:0000313" key="1">
    <source>
        <dbReference type="EMBL" id="RGU43921.1"/>
    </source>
</evidence>
<name>A0A174R621_9FIRM</name>
<dbReference type="EMBL" id="QRXY01000018">
    <property type="protein sequence ID" value="RGU43921.1"/>
    <property type="molecule type" value="Genomic_DNA"/>
</dbReference>
<proteinExistence type="predicted"/>
<reference evidence="1 2" key="1">
    <citation type="submission" date="2018-08" db="EMBL/GenBank/DDBJ databases">
        <title>A genome reference for cultivated species of the human gut microbiota.</title>
        <authorList>
            <person name="Zou Y."/>
            <person name="Xue W."/>
            <person name="Luo G."/>
        </authorList>
    </citation>
    <scope>NUCLEOTIDE SEQUENCE [LARGE SCALE GENOMIC DNA]</scope>
    <source>
        <strain evidence="1 2">AF16-31</strain>
    </source>
</reference>
<accession>A0A174R621</accession>
<dbReference type="Proteomes" id="UP000285693">
    <property type="component" value="Unassembled WGS sequence"/>
</dbReference>
<comment type="caution">
    <text evidence="1">The sequence shown here is derived from an EMBL/GenBank/DDBJ whole genome shotgun (WGS) entry which is preliminary data.</text>
</comment>
<dbReference type="GeneID" id="92826303"/>